<comment type="caution">
    <text evidence="2">The sequence shown here is derived from an EMBL/GenBank/DDBJ whole genome shotgun (WGS) entry which is preliminary data.</text>
</comment>
<accession>A0A814G0C0</accession>
<dbReference type="SMART" id="SM00020">
    <property type="entry name" value="Tryp_SPc"/>
    <property type="match status" value="1"/>
</dbReference>
<sequence length="329" mass="37441">MIIKNNKSQERCYYRRYNNYCALGESDDSNVCYGDSGGPLQYFKNGKWYVYGIASFVYVNGKYCVNTLPSFYAAVPYYLDWIKRVATGKLTQPSVKKICGVRTQKNTVAVNISENNAWPWIVQVRFLSNYFLEFPLSGTLISNQHVLTLNNKIFNGNLKNIYVALDSNELVRYPQPDKIYTVISVKKISKNFVVLKLHRPVTNPNVSPICLPDSSQSSLIFDKQLRTAGWGSFNRTGSVSSYLKETSLTVKNNANECMIYSTSSYCTFAEETNMCIHDLGSPVMYSIDNKWTIFGIYYQLTNGKKCDMNKMALAFNIVKNIDKIKSAIK</sequence>
<feature type="domain" description="Peptidase S1" evidence="1">
    <location>
        <begin position="8"/>
        <end position="87"/>
    </location>
</feature>
<dbReference type="InterPro" id="IPR051333">
    <property type="entry name" value="CLIP_Serine_Protease"/>
</dbReference>
<dbReference type="GO" id="GO:0006508">
    <property type="term" value="P:proteolysis"/>
    <property type="evidence" value="ECO:0007669"/>
    <property type="project" value="InterPro"/>
</dbReference>
<evidence type="ECO:0000259" key="1">
    <source>
        <dbReference type="PROSITE" id="PS50240"/>
    </source>
</evidence>
<dbReference type="InterPro" id="IPR009003">
    <property type="entry name" value="Peptidase_S1_PA"/>
</dbReference>
<dbReference type="Proteomes" id="UP000663879">
    <property type="component" value="Unassembled WGS sequence"/>
</dbReference>
<dbReference type="PANTHER" id="PTHR24260">
    <property type="match status" value="1"/>
</dbReference>
<dbReference type="PANTHER" id="PTHR24260:SF132">
    <property type="entry name" value="PEPTIDASE S1 DOMAIN-CONTAINING PROTEIN"/>
    <property type="match status" value="1"/>
</dbReference>
<dbReference type="OrthoDB" id="546450at2759"/>
<protein>
    <recommendedName>
        <fullName evidence="1">Peptidase S1 domain-containing protein</fullName>
    </recommendedName>
</protein>
<dbReference type="PROSITE" id="PS50240">
    <property type="entry name" value="TRYPSIN_DOM"/>
    <property type="match status" value="2"/>
</dbReference>
<dbReference type="EMBL" id="CAJNOC010003594">
    <property type="protein sequence ID" value="CAF0989964.1"/>
    <property type="molecule type" value="Genomic_DNA"/>
</dbReference>
<dbReference type="SUPFAM" id="SSF50494">
    <property type="entry name" value="Trypsin-like serine proteases"/>
    <property type="match status" value="2"/>
</dbReference>
<dbReference type="GO" id="GO:0004252">
    <property type="term" value="F:serine-type endopeptidase activity"/>
    <property type="evidence" value="ECO:0007669"/>
    <property type="project" value="InterPro"/>
</dbReference>
<gene>
    <name evidence="2" type="ORF">OXX778_LOCUS15860</name>
</gene>
<name>A0A814G0C0_9BILA</name>
<evidence type="ECO:0000313" key="2">
    <source>
        <dbReference type="EMBL" id="CAF0989964.1"/>
    </source>
</evidence>
<dbReference type="Pfam" id="PF00089">
    <property type="entry name" value="Trypsin"/>
    <property type="match status" value="2"/>
</dbReference>
<dbReference type="Gene3D" id="2.40.10.10">
    <property type="entry name" value="Trypsin-like serine proteases"/>
    <property type="match status" value="2"/>
</dbReference>
<dbReference type="PROSITE" id="PS00135">
    <property type="entry name" value="TRYPSIN_SER"/>
    <property type="match status" value="1"/>
</dbReference>
<dbReference type="InterPro" id="IPR001254">
    <property type="entry name" value="Trypsin_dom"/>
</dbReference>
<reference evidence="2" key="1">
    <citation type="submission" date="2021-02" db="EMBL/GenBank/DDBJ databases">
        <authorList>
            <person name="Nowell W R."/>
        </authorList>
    </citation>
    <scope>NUCLEOTIDE SEQUENCE</scope>
    <source>
        <strain evidence="2">Ploen Becks lab</strain>
    </source>
</reference>
<dbReference type="InterPro" id="IPR033116">
    <property type="entry name" value="TRYPSIN_SER"/>
</dbReference>
<feature type="domain" description="Peptidase S1" evidence="1">
    <location>
        <begin position="98"/>
        <end position="329"/>
    </location>
</feature>
<evidence type="ECO:0000313" key="3">
    <source>
        <dbReference type="Proteomes" id="UP000663879"/>
    </source>
</evidence>
<organism evidence="2 3">
    <name type="scientific">Brachionus calyciflorus</name>
    <dbReference type="NCBI Taxonomy" id="104777"/>
    <lineage>
        <taxon>Eukaryota</taxon>
        <taxon>Metazoa</taxon>
        <taxon>Spiralia</taxon>
        <taxon>Gnathifera</taxon>
        <taxon>Rotifera</taxon>
        <taxon>Eurotatoria</taxon>
        <taxon>Monogononta</taxon>
        <taxon>Pseudotrocha</taxon>
        <taxon>Ploima</taxon>
        <taxon>Brachionidae</taxon>
        <taxon>Brachionus</taxon>
    </lineage>
</organism>
<dbReference type="AlphaFoldDB" id="A0A814G0C0"/>
<keyword evidence="3" id="KW-1185">Reference proteome</keyword>
<dbReference type="InterPro" id="IPR043504">
    <property type="entry name" value="Peptidase_S1_PA_chymotrypsin"/>
</dbReference>
<proteinExistence type="predicted"/>